<keyword evidence="6" id="KW-1185">Reference proteome</keyword>
<dbReference type="RefSeq" id="WP_200233433.1">
    <property type="nucleotide sequence ID" value="NZ_NRRV01000002.1"/>
</dbReference>
<dbReference type="InterPro" id="IPR051910">
    <property type="entry name" value="ComF/GntX_DNA_util-trans"/>
</dbReference>
<dbReference type="EMBL" id="NRRV01000002">
    <property type="protein sequence ID" value="MBK1629465.1"/>
    <property type="molecule type" value="Genomic_DNA"/>
</dbReference>
<evidence type="ECO:0000313" key="5">
    <source>
        <dbReference type="EMBL" id="MBK1629465.1"/>
    </source>
</evidence>
<feature type="domain" description="Double zinc ribbon" evidence="4">
    <location>
        <begin position="35"/>
        <end position="97"/>
    </location>
</feature>
<dbReference type="InterPro" id="IPR044005">
    <property type="entry name" value="DZR_2"/>
</dbReference>
<evidence type="ECO:0000259" key="4">
    <source>
        <dbReference type="Pfam" id="PF18912"/>
    </source>
</evidence>
<evidence type="ECO:0000313" key="6">
    <source>
        <dbReference type="Proteomes" id="UP000748752"/>
    </source>
</evidence>
<gene>
    <name evidence="5" type="ORF">CKO31_01670</name>
</gene>
<proteinExistence type="inferred from homology"/>
<feature type="domain" description="Phosphoribosyltransferase" evidence="3">
    <location>
        <begin position="172"/>
        <end position="263"/>
    </location>
</feature>
<evidence type="ECO:0000256" key="2">
    <source>
        <dbReference type="SAM" id="MobiDB-lite"/>
    </source>
</evidence>
<dbReference type="Pfam" id="PF18912">
    <property type="entry name" value="DZR_2"/>
    <property type="match status" value="1"/>
</dbReference>
<dbReference type="PANTHER" id="PTHR47505">
    <property type="entry name" value="DNA UTILIZATION PROTEIN YHGH"/>
    <property type="match status" value="1"/>
</dbReference>
<sequence>MPNITTSTDPDPEDAPRRGPLPAQPALARWRRALADLVFPPTCILCGAPGDDGRDLCRGCAGDLPALGLACVRCALPLPAPVTAGAGDDGPLCGRCRRKPPAFARAHAPFRYEQPLPALVAGFKFNGRLNTLRLMGELLATSLGDAAPQRPEAIVPVPLHMRRLRERGYDQALELARVVGRELALPVAAAACERTRATPPQTTLEGKARAQNLRGAFRATADLSGAHVAVLDDVVTTASTVDEVARALRRAGASRVDVWCLARTP</sequence>
<reference evidence="5 6" key="1">
    <citation type="journal article" date="2020" name="Microorganisms">
        <title>Osmotic Adaptation and Compatible Solute Biosynthesis of Phototrophic Bacteria as Revealed from Genome Analyses.</title>
        <authorList>
            <person name="Imhoff J.F."/>
            <person name="Rahn T."/>
            <person name="Kunzel S."/>
            <person name="Keller A."/>
            <person name="Neulinger S.C."/>
        </authorList>
    </citation>
    <scope>NUCLEOTIDE SEQUENCE [LARGE SCALE GENOMIC DNA]</scope>
    <source>
        <strain evidence="5 6">DSM 6210</strain>
    </source>
</reference>
<evidence type="ECO:0000259" key="3">
    <source>
        <dbReference type="Pfam" id="PF00156"/>
    </source>
</evidence>
<dbReference type="CDD" id="cd06223">
    <property type="entry name" value="PRTases_typeI"/>
    <property type="match status" value="1"/>
</dbReference>
<dbReference type="InterPro" id="IPR029057">
    <property type="entry name" value="PRTase-like"/>
</dbReference>
<accession>A0ABS1CC32</accession>
<dbReference type="Gene3D" id="3.40.50.2020">
    <property type="match status" value="1"/>
</dbReference>
<feature type="region of interest" description="Disordered" evidence="2">
    <location>
        <begin position="1"/>
        <end position="22"/>
    </location>
</feature>
<evidence type="ECO:0000256" key="1">
    <source>
        <dbReference type="ARBA" id="ARBA00008007"/>
    </source>
</evidence>
<evidence type="ECO:0008006" key="7">
    <source>
        <dbReference type="Google" id="ProtNLM"/>
    </source>
</evidence>
<dbReference type="Proteomes" id="UP000748752">
    <property type="component" value="Unassembled WGS sequence"/>
</dbReference>
<dbReference type="InterPro" id="IPR000836">
    <property type="entry name" value="PRTase_dom"/>
</dbReference>
<dbReference type="Pfam" id="PF00156">
    <property type="entry name" value="Pribosyltran"/>
    <property type="match status" value="1"/>
</dbReference>
<organism evidence="5 6">
    <name type="scientific">Thiohalocapsa halophila</name>
    <dbReference type="NCBI Taxonomy" id="69359"/>
    <lineage>
        <taxon>Bacteria</taxon>
        <taxon>Pseudomonadati</taxon>
        <taxon>Pseudomonadota</taxon>
        <taxon>Gammaproteobacteria</taxon>
        <taxon>Chromatiales</taxon>
        <taxon>Chromatiaceae</taxon>
        <taxon>Thiohalocapsa</taxon>
    </lineage>
</organism>
<name>A0ABS1CC32_9GAMM</name>
<comment type="similarity">
    <text evidence="1">Belongs to the ComF/GntX family.</text>
</comment>
<dbReference type="SUPFAM" id="SSF53271">
    <property type="entry name" value="PRTase-like"/>
    <property type="match status" value="1"/>
</dbReference>
<protein>
    <recommendedName>
        <fullName evidence="7">ComF family protein</fullName>
    </recommendedName>
</protein>
<comment type="caution">
    <text evidence="5">The sequence shown here is derived from an EMBL/GenBank/DDBJ whole genome shotgun (WGS) entry which is preliminary data.</text>
</comment>
<dbReference type="PANTHER" id="PTHR47505:SF1">
    <property type="entry name" value="DNA UTILIZATION PROTEIN YHGH"/>
    <property type="match status" value="1"/>
</dbReference>